<dbReference type="KEGG" id="ptm:GSPATT00034260001"/>
<feature type="transmembrane region" description="Helical" evidence="1">
    <location>
        <begin position="81"/>
        <end position="99"/>
    </location>
</feature>
<dbReference type="HOGENOM" id="CLU_1753231_0_0_1"/>
<dbReference type="AlphaFoldDB" id="A0C1W6"/>
<dbReference type="Proteomes" id="UP000000600">
    <property type="component" value="Unassembled WGS sequence"/>
</dbReference>
<dbReference type="GeneID" id="5017954"/>
<organism evidence="2 3">
    <name type="scientific">Paramecium tetraurelia</name>
    <dbReference type="NCBI Taxonomy" id="5888"/>
    <lineage>
        <taxon>Eukaryota</taxon>
        <taxon>Sar</taxon>
        <taxon>Alveolata</taxon>
        <taxon>Ciliophora</taxon>
        <taxon>Intramacronucleata</taxon>
        <taxon>Oligohymenophorea</taxon>
        <taxon>Peniculida</taxon>
        <taxon>Parameciidae</taxon>
        <taxon>Paramecium</taxon>
    </lineage>
</organism>
<evidence type="ECO:0000256" key="1">
    <source>
        <dbReference type="SAM" id="Phobius"/>
    </source>
</evidence>
<proteinExistence type="predicted"/>
<protein>
    <recommendedName>
        <fullName evidence="4">Transmembrane protein</fullName>
    </recommendedName>
</protein>
<keyword evidence="3" id="KW-1185">Reference proteome</keyword>
<reference evidence="2 3" key="1">
    <citation type="journal article" date="2006" name="Nature">
        <title>Global trends of whole-genome duplications revealed by the ciliate Paramecium tetraurelia.</title>
        <authorList>
            <consortium name="Genoscope"/>
            <person name="Aury J.-M."/>
            <person name="Jaillon O."/>
            <person name="Duret L."/>
            <person name="Noel B."/>
            <person name="Jubin C."/>
            <person name="Porcel B.M."/>
            <person name="Segurens B."/>
            <person name="Daubin V."/>
            <person name="Anthouard V."/>
            <person name="Aiach N."/>
            <person name="Arnaiz O."/>
            <person name="Billaut A."/>
            <person name="Beisson J."/>
            <person name="Blanc I."/>
            <person name="Bouhouche K."/>
            <person name="Camara F."/>
            <person name="Duharcourt S."/>
            <person name="Guigo R."/>
            <person name="Gogendeau D."/>
            <person name="Katinka M."/>
            <person name="Keller A.-M."/>
            <person name="Kissmehl R."/>
            <person name="Klotz C."/>
            <person name="Koll F."/>
            <person name="Le Moue A."/>
            <person name="Lepere C."/>
            <person name="Malinsky S."/>
            <person name="Nowacki M."/>
            <person name="Nowak J.K."/>
            <person name="Plattner H."/>
            <person name="Poulain J."/>
            <person name="Ruiz F."/>
            <person name="Serrano V."/>
            <person name="Zagulski M."/>
            <person name="Dessen P."/>
            <person name="Betermier M."/>
            <person name="Weissenbach J."/>
            <person name="Scarpelli C."/>
            <person name="Schachter V."/>
            <person name="Sperling L."/>
            <person name="Meyer E."/>
            <person name="Cohen J."/>
            <person name="Wincker P."/>
        </authorList>
    </citation>
    <scope>NUCLEOTIDE SEQUENCE [LARGE SCALE GENOMIC DNA]</scope>
    <source>
        <strain evidence="2 3">Stock d4-2</strain>
    </source>
</reference>
<evidence type="ECO:0000313" key="3">
    <source>
        <dbReference type="Proteomes" id="UP000000600"/>
    </source>
</evidence>
<evidence type="ECO:0000313" key="2">
    <source>
        <dbReference type="EMBL" id="CAK64783.1"/>
    </source>
</evidence>
<gene>
    <name evidence="2" type="ORF">GSPATT00034260001</name>
</gene>
<name>A0C1W6_PARTE</name>
<feature type="transmembrane region" description="Helical" evidence="1">
    <location>
        <begin position="119"/>
        <end position="147"/>
    </location>
</feature>
<sequence>MLNFSFCRMLSNQSENEINYYVEIHSHIQWNIEIHYPQNSLILISQIFVIFFKRLCYDVYQLKTLQFFSQPFPSFLKQNEYLVIQDIIFFLPITFQLLLNGKTEQISKFYQIEKIFKEWLVSSLFINCGIHVLIAFCRFLNLFCVCFSC</sequence>
<dbReference type="RefSeq" id="XP_001432180.1">
    <property type="nucleotide sequence ID" value="XM_001432143.1"/>
</dbReference>
<keyword evidence="1" id="KW-1133">Transmembrane helix</keyword>
<accession>A0C1W6</accession>
<dbReference type="InParanoid" id="A0C1W6"/>
<dbReference type="EMBL" id="CT868034">
    <property type="protein sequence ID" value="CAK64783.1"/>
    <property type="molecule type" value="Genomic_DNA"/>
</dbReference>
<keyword evidence="1" id="KW-0472">Membrane</keyword>
<keyword evidence="1" id="KW-0812">Transmembrane</keyword>
<evidence type="ECO:0008006" key="4">
    <source>
        <dbReference type="Google" id="ProtNLM"/>
    </source>
</evidence>